<dbReference type="RefSeq" id="WP_210799840.1">
    <property type="nucleotide sequence ID" value="NZ_JAGQDE010000001.1"/>
</dbReference>
<gene>
    <name evidence="2" type="ORF">KAK06_01125</name>
</gene>
<keyword evidence="3" id="KW-1185">Reference proteome</keyword>
<feature type="chain" id="PRO_5036806835" description="Protease" evidence="1">
    <location>
        <begin position="22"/>
        <end position="169"/>
    </location>
</feature>
<dbReference type="AlphaFoldDB" id="A0A940YG39"/>
<keyword evidence="1" id="KW-0732">Signal</keyword>
<evidence type="ECO:0000256" key="1">
    <source>
        <dbReference type="SAM" id="SignalP"/>
    </source>
</evidence>
<dbReference type="Proteomes" id="UP000678374">
    <property type="component" value="Unassembled WGS sequence"/>
</dbReference>
<protein>
    <recommendedName>
        <fullName evidence="4">Protease</fullName>
    </recommendedName>
</protein>
<feature type="signal peptide" evidence="1">
    <location>
        <begin position="1"/>
        <end position="21"/>
    </location>
</feature>
<evidence type="ECO:0000313" key="2">
    <source>
        <dbReference type="EMBL" id="MBQ0957546.1"/>
    </source>
</evidence>
<dbReference type="Gene3D" id="2.60.40.2970">
    <property type="match status" value="1"/>
</dbReference>
<dbReference type="EMBL" id="JAGQDE010000001">
    <property type="protein sequence ID" value="MBQ0957546.1"/>
    <property type="molecule type" value="Genomic_DNA"/>
</dbReference>
<evidence type="ECO:0000313" key="3">
    <source>
        <dbReference type="Proteomes" id="UP000678374"/>
    </source>
</evidence>
<evidence type="ECO:0008006" key="4">
    <source>
        <dbReference type="Google" id="ProtNLM"/>
    </source>
</evidence>
<organism evidence="2 3">
    <name type="scientific">Ideonella aquatica</name>
    <dbReference type="NCBI Taxonomy" id="2824119"/>
    <lineage>
        <taxon>Bacteria</taxon>
        <taxon>Pseudomonadati</taxon>
        <taxon>Pseudomonadota</taxon>
        <taxon>Betaproteobacteria</taxon>
        <taxon>Burkholderiales</taxon>
        <taxon>Sphaerotilaceae</taxon>
        <taxon>Ideonella</taxon>
    </lineage>
</organism>
<name>A0A940YG39_9BURK</name>
<comment type="caution">
    <text evidence="2">The sequence shown here is derived from an EMBL/GenBank/DDBJ whole genome shotgun (WGS) entry which is preliminary data.</text>
</comment>
<accession>A0A940YG39</accession>
<sequence length="169" mass="18143">MKRWTLALLVAGMAVSAGVAAAPLSCSLQVPVRQAVGQALLLQFTLTNTGTEPLWVLRWNTPWEGGWMAPFVALSRDGQALDYQGAMVKRAAPDGSAYLHLAPGQALRASIPLAPAFELRRAGRYLLQPAITLGDVQVQQGRDGPRLGQAWSGVELPCGEGRFELLTPR</sequence>
<reference evidence="2" key="1">
    <citation type="submission" date="2021-04" db="EMBL/GenBank/DDBJ databases">
        <title>The genome sequence of Ideonella sp. 4Y11.</title>
        <authorList>
            <person name="Liu Y."/>
        </authorList>
    </citation>
    <scope>NUCLEOTIDE SEQUENCE</scope>
    <source>
        <strain evidence="2">4Y11</strain>
    </source>
</reference>
<proteinExistence type="predicted"/>